<reference evidence="12" key="1">
    <citation type="submission" date="2020-10" db="EMBL/GenBank/DDBJ databases">
        <authorList>
            <person name="Gilroy R."/>
        </authorList>
    </citation>
    <scope>NUCLEOTIDE SEQUENCE</scope>
    <source>
        <strain evidence="12">CHK195-11698</strain>
    </source>
</reference>
<proteinExistence type="inferred from homology"/>
<dbReference type="GO" id="GO:0030983">
    <property type="term" value="F:mismatched DNA binding"/>
    <property type="evidence" value="ECO:0007669"/>
    <property type="project" value="InterPro"/>
</dbReference>
<dbReference type="Gene3D" id="3.40.1170.10">
    <property type="entry name" value="DNA repair protein MutS, domain I"/>
    <property type="match status" value="1"/>
</dbReference>
<evidence type="ECO:0000313" key="13">
    <source>
        <dbReference type="Proteomes" id="UP000824175"/>
    </source>
</evidence>
<keyword evidence="5 9" id="KW-0067">ATP-binding</keyword>
<dbReference type="InterPro" id="IPR017261">
    <property type="entry name" value="DNA_mismatch_repair_MutS/MSH"/>
</dbReference>
<comment type="similarity">
    <text evidence="1 9 10">Belongs to the DNA mismatch repair MutS family.</text>
</comment>
<dbReference type="CDD" id="cd03284">
    <property type="entry name" value="ABC_MutS1"/>
    <property type="match status" value="1"/>
</dbReference>
<dbReference type="NCBIfam" id="NF003810">
    <property type="entry name" value="PRK05399.1"/>
    <property type="match status" value="1"/>
</dbReference>
<evidence type="ECO:0000256" key="1">
    <source>
        <dbReference type="ARBA" id="ARBA00006271"/>
    </source>
</evidence>
<dbReference type="InterPro" id="IPR027417">
    <property type="entry name" value="P-loop_NTPase"/>
</dbReference>
<evidence type="ECO:0000259" key="11">
    <source>
        <dbReference type="PROSITE" id="PS00486"/>
    </source>
</evidence>
<feature type="domain" description="DNA mismatch repair proteins mutS family" evidence="11">
    <location>
        <begin position="680"/>
        <end position="696"/>
    </location>
</feature>
<dbReference type="GO" id="GO:0005829">
    <property type="term" value="C:cytosol"/>
    <property type="evidence" value="ECO:0007669"/>
    <property type="project" value="TreeGrafter"/>
</dbReference>
<evidence type="ECO:0000256" key="5">
    <source>
        <dbReference type="ARBA" id="ARBA00022840"/>
    </source>
</evidence>
<dbReference type="PANTHER" id="PTHR11361:SF34">
    <property type="entry name" value="DNA MISMATCH REPAIR PROTEIN MSH1, MITOCHONDRIAL"/>
    <property type="match status" value="1"/>
</dbReference>
<dbReference type="InterPro" id="IPR005748">
    <property type="entry name" value="DNA_mismatch_repair_MutS"/>
</dbReference>
<dbReference type="HAMAP" id="MF_00096">
    <property type="entry name" value="MutS"/>
    <property type="match status" value="1"/>
</dbReference>
<dbReference type="GO" id="GO:0003684">
    <property type="term" value="F:damaged DNA binding"/>
    <property type="evidence" value="ECO:0007669"/>
    <property type="project" value="UniProtKB-UniRule"/>
</dbReference>
<dbReference type="Pfam" id="PF05192">
    <property type="entry name" value="MutS_III"/>
    <property type="match status" value="1"/>
</dbReference>
<keyword evidence="7 9" id="KW-0234">DNA repair</keyword>
<dbReference type="EMBL" id="DVMJ01000086">
    <property type="protein sequence ID" value="HIU14372.1"/>
    <property type="molecule type" value="Genomic_DNA"/>
</dbReference>
<dbReference type="InterPro" id="IPR036678">
    <property type="entry name" value="MutS_con_dom_sf"/>
</dbReference>
<dbReference type="AlphaFoldDB" id="A0A9D1HPE4"/>
<organism evidence="12 13">
    <name type="scientific">Candidatus Fimiplasma intestinipullorum</name>
    <dbReference type="NCBI Taxonomy" id="2840825"/>
    <lineage>
        <taxon>Bacteria</taxon>
        <taxon>Bacillati</taxon>
        <taxon>Bacillota</taxon>
        <taxon>Clostridia</taxon>
        <taxon>Eubacteriales</taxon>
        <taxon>Candidatus Fimiplasma</taxon>
    </lineage>
</organism>
<dbReference type="InterPro" id="IPR007860">
    <property type="entry name" value="DNA_mmatch_repair_MutS_con_dom"/>
</dbReference>
<dbReference type="Pfam" id="PF01624">
    <property type="entry name" value="MutS_I"/>
    <property type="match status" value="1"/>
</dbReference>
<evidence type="ECO:0000256" key="2">
    <source>
        <dbReference type="ARBA" id="ARBA00021982"/>
    </source>
</evidence>
<feature type="binding site" evidence="9">
    <location>
        <begin position="606"/>
        <end position="613"/>
    </location>
    <ligand>
        <name>ATP</name>
        <dbReference type="ChEBI" id="CHEBI:30616"/>
    </ligand>
</feature>
<dbReference type="InterPro" id="IPR007861">
    <property type="entry name" value="DNA_mismatch_repair_MutS_clamp"/>
</dbReference>
<dbReference type="SUPFAM" id="SSF53150">
    <property type="entry name" value="DNA repair protein MutS, domain II"/>
    <property type="match status" value="1"/>
</dbReference>
<dbReference type="SMART" id="SM00534">
    <property type="entry name" value="MUTSac"/>
    <property type="match status" value="1"/>
</dbReference>
<dbReference type="SMART" id="SM00533">
    <property type="entry name" value="MUTSd"/>
    <property type="match status" value="1"/>
</dbReference>
<evidence type="ECO:0000256" key="7">
    <source>
        <dbReference type="ARBA" id="ARBA00023204"/>
    </source>
</evidence>
<comment type="caution">
    <text evidence="12">The sequence shown here is derived from an EMBL/GenBank/DDBJ whole genome shotgun (WGS) entry which is preliminary data.</text>
</comment>
<dbReference type="PIRSF" id="PIRSF037677">
    <property type="entry name" value="DNA_mis_repair_Msh6"/>
    <property type="match status" value="1"/>
</dbReference>
<dbReference type="SUPFAM" id="SSF55271">
    <property type="entry name" value="DNA repair protein MutS, domain I"/>
    <property type="match status" value="1"/>
</dbReference>
<accession>A0A9D1HPE4</accession>
<dbReference type="FunFam" id="3.40.50.300:FF:000870">
    <property type="entry name" value="MutS protein homolog 4"/>
    <property type="match status" value="1"/>
</dbReference>
<keyword evidence="6 9" id="KW-0238">DNA-binding</keyword>
<evidence type="ECO:0000256" key="8">
    <source>
        <dbReference type="ARBA" id="ARBA00024647"/>
    </source>
</evidence>
<dbReference type="FunFam" id="3.40.1170.10:FF:000001">
    <property type="entry name" value="DNA mismatch repair protein MutS"/>
    <property type="match status" value="1"/>
</dbReference>
<dbReference type="SUPFAM" id="SSF52540">
    <property type="entry name" value="P-loop containing nucleoside triphosphate hydrolases"/>
    <property type="match status" value="1"/>
</dbReference>
<dbReference type="Pfam" id="PF05190">
    <property type="entry name" value="MutS_IV"/>
    <property type="match status" value="1"/>
</dbReference>
<gene>
    <name evidence="9 12" type="primary">mutS</name>
    <name evidence="12" type="ORF">IAD15_09935</name>
</gene>
<dbReference type="PANTHER" id="PTHR11361">
    <property type="entry name" value="DNA MISMATCH REPAIR PROTEIN MUTS FAMILY MEMBER"/>
    <property type="match status" value="1"/>
</dbReference>
<protein>
    <recommendedName>
        <fullName evidence="2 9">DNA mismatch repair protein MutS</fullName>
    </recommendedName>
</protein>
<evidence type="ECO:0000256" key="3">
    <source>
        <dbReference type="ARBA" id="ARBA00022741"/>
    </source>
</evidence>
<evidence type="ECO:0000256" key="6">
    <source>
        <dbReference type="ARBA" id="ARBA00023125"/>
    </source>
</evidence>
<dbReference type="NCBIfam" id="TIGR01070">
    <property type="entry name" value="mutS1"/>
    <property type="match status" value="1"/>
</dbReference>
<dbReference type="PROSITE" id="PS00486">
    <property type="entry name" value="DNA_MISMATCH_REPAIR_2"/>
    <property type="match status" value="1"/>
</dbReference>
<evidence type="ECO:0000256" key="10">
    <source>
        <dbReference type="RuleBase" id="RU003756"/>
    </source>
</evidence>
<dbReference type="InterPro" id="IPR007695">
    <property type="entry name" value="DNA_mismatch_repair_MutS-lik_N"/>
</dbReference>
<dbReference type="InterPro" id="IPR016151">
    <property type="entry name" value="DNA_mismatch_repair_MutS_N"/>
</dbReference>
<dbReference type="InterPro" id="IPR007696">
    <property type="entry name" value="DNA_mismatch_repair_MutS_core"/>
</dbReference>
<dbReference type="GO" id="GO:0005524">
    <property type="term" value="F:ATP binding"/>
    <property type="evidence" value="ECO:0007669"/>
    <property type="project" value="UniProtKB-UniRule"/>
</dbReference>
<dbReference type="InterPro" id="IPR036187">
    <property type="entry name" value="DNA_mismatch_repair_MutS_sf"/>
</dbReference>
<dbReference type="Gene3D" id="3.40.50.300">
    <property type="entry name" value="P-loop containing nucleotide triphosphate hydrolases"/>
    <property type="match status" value="1"/>
</dbReference>
<evidence type="ECO:0000256" key="9">
    <source>
        <dbReference type="HAMAP-Rule" id="MF_00096"/>
    </source>
</evidence>
<dbReference type="Gene3D" id="3.30.420.110">
    <property type="entry name" value="MutS, connector domain"/>
    <property type="match status" value="1"/>
</dbReference>
<dbReference type="SUPFAM" id="SSF48334">
    <property type="entry name" value="DNA repair protein MutS, domain III"/>
    <property type="match status" value="1"/>
</dbReference>
<name>A0A9D1HPE4_9FIRM</name>
<dbReference type="InterPro" id="IPR045076">
    <property type="entry name" value="MutS"/>
</dbReference>
<dbReference type="GO" id="GO:0006298">
    <property type="term" value="P:mismatch repair"/>
    <property type="evidence" value="ECO:0007669"/>
    <property type="project" value="UniProtKB-UniRule"/>
</dbReference>
<dbReference type="InterPro" id="IPR000432">
    <property type="entry name" value="DNA_mismatch_repair_MutS_C"/>
</dbReference>
<evidence type="ECO:0000313" key="12">
    <source>
        <dbReference type="EMBL" id="HIU14372.1"/>
    </source>
</evidence>
<evidence type="ECO:0000256" key="4">
    <source>
        <dbReference type="ARBA" id="ARBA00022763"/>
    </source>
</evidence>
<dbReference type="Pfam" id="PF00488">
    <property type="entry name" value="MutS_V"/>
    <property type="match status" value="1"/>
</dbReference>
<keyword evidence="4 9" id="KW-0227">DNA damage</keyword>
<dbReference type="Pfam" id="PF05188">
    <property type="entry name" value="MutS_II"/>
    <property type="match status" value="1"/>
</dbReference>
<keyword evidence="3 9" id="KW-0547">Nucleotide-binding</keyword>
<dbReference type="FunFam" id="1.10.1420.10:FF:000001">
    <property type="entry name" value="DNA mismatch repair protein MutS"/>
    <property type="match status" value="1"/>
</dbReference>
<comment type="function">
    <text evidence="8 9">This protein is involved in the repair of mismatches in DNA. It is possible that it carries out the mismatch recognition step. This protein has a weak ATPase activity.</text>
</comment>
<dbReference type="Gene3D" id="1.10.1420.10">
    <property type="match status" value="2"/>
</dbReference>
<reference evidence="12" key="2">
    <citation type="journal article" date="2021" name="PeerJ">
        <title>Extensive microbial diversity within the chicken gut microbiome revealed by metagenomics and culture.</title>
        <authorList>
            <person name="Gilroy R."/>
            <person name="Ravi A."/>
            <person name="Getino M."/>
            <person name="Pursley I."/>
            <person name="Horton D.L."/>
            <person name="Alikhan N.F."/>
            <person name="Baker D."/>
            <person name="Gharbi K."/>
            <person name="Hall N."/>
            <person name="Watson M."/>
            <person name="Adriaenssens E.M."/>
            <person name="Foster-Nyarko E."/>
            <person name="Jarju S."/>
            <person name="Secka A."/>
            <person name="Antonio M."/>
            <person name="Oren A."/>
            <person name="Chaudhuri R.R."/>
            <person name="La Ragione R."/>
            <person name="Hildebrand F."/>
            <person name="Pallen M.J."/>
        </authorList>
    </citation>
    <scope>NUCLEOTIDE SEQUENCE</scope>
    <source>
        <strain evidence="12">CHK195-11698</strain>
    </source>
</reference>
<dbReference type="GO" id="GO:0140664">
    <property type="term" value="F:ATP-dependent DNA damage sensor activity"/>
    <property type="evidence" value="ECO:0007669"/>
    <property type="project" value="InterPro"/>
</dbReference>
<dbReference type="Proteomes" id="UP000824175">
    <property type="component" value="Unassembled WGS sequence"/>
</dbReference>
<sequence length="846" mass="96823">MKPKYTPMMMQYLEIKEENPDTIVMFRLGDFYEMFFDDAKTASHELDLTLTGRDAGAKERVPMCGVPHHAVDAYIQRLIDKGYKVAIVEQLEDPSQAQGIVKRGVIQIITPGTIMENKTSTANNFIAAVGVFDFHYALAFADLTTGEMMVETIEKKMSLLENELLSQGVREVVVSGRDQSDQLKQLAEVNHMMISLFDHEDKSHANDRRFKEITDFKQIKVASLLLNYLEETQKRSIDYIQPIREIRKDHYLEMDIYTKNSLELTQTIRAKEKYGSLLWLLDHTQSAMGSRLLKQWIDKPLTDRSEIEKRLDIVSIFNDNFIERESIKEMLKEVYDIERLAARVAYGNVNARDLIWIGKSLKIVPELKYQLQALDQPLTNELAERLVDLSHLTNLVERAFVETPPISVKEGGMFRQGFNAQLDEYLDARQNGKQWILDFEASEKQKTGIKNLRVGYNKVFGYYIEVTRSYLNQITDDMHYTRKQSLANAERFITPELKEMEAKILNAEDKIVNIEYALFQEVRNHIKEEVHLIQDVARTIAMIDVYIALAHLSSQNAYVRPEFNDEHVLEIVDGRHAVIEEVMKKEKYVENDIHMDGNTSLLMITGPNMGGKSTYMRQVALCVIMAQIGCFVPARQAKMPIFDRLFTRIGASDDLISGQSTFMVEMLEANHALREATENSLIIFDEIGRGTATFDGMAIAQAMVEYIVKKIQCKTLFSTHYHELTLLDQSLPGIQNVHASVTEKDHEIVFMYKIRDGRANKSYGINVARLASLPEEVLNRAEVILEALEENNIETTLTSEETKIEPASPKVSEAELYLSKMDPLNMSPMEALSTLMELKKMVEGRS</sequence>